<evidence type="ECO:0008006" key="4">
    <source>
        <dbReference type="Google" id="ProtNLM"/>
    </source>
</evidence>
<accession>A0A848P5C6</accession>
<dbReference type="RefSeq" id="WP_169341159.1">
    <property type="nucleotide sequence ID" value="NZ_JABBZM010000022.1"/>
</dbReference>
<feature type="chain" id="PRO_5032508991" description="Tle cognate immunity protein 4 C-terminal domain-containing protein" evidence="1">
    <location>
        <begin position="24"/>
        <end position="385"/>
    </location>
</feature>
<evidence type="ECO:0000256" key="1">
    <source>
        <dbReference type="SAM" id="SignalP"/>
    </source>
</evidence>
<sequence>MRLKAIALTCCVLLGALPSLTIAQVETKCESRYRIYFGNGIRNTPQDWEASKDELAAMIGPRFNGVPGGGSYVTSDADVVINALRSIITDQVLPANVSIPLDTTELSGHNFIKTYMHPAKPARETIRQITISSLNKLAEPKEAYDYKIVSHILSGPFAPNTSEITGNFALDRNVTYYDLSGCPIGVMLCPHLPEIKNIYDRTGKGYDRQLATETDISKNLSAKAIEQLAAVDKNASNPAHPLNWHLNARLPLLYLNFAVEMREQNGDYYTQYVWGTSSYDSLGKINTPPVQASDLITLVANQFLMPVFPTPPWTVDTPITPPVVFNNQVWNPLIASLDSLRHKAVEYEVAKLESEKFVFATLPDLVPFSNYYRVTRLTTKICKSD</sequence>
<evidence type="ECO:0000313" key="3">
    <source>
        <dbReference type="Proteomes" id="UP000575469"/>
    </source>
</evidence>
<name>A0A848P5C6_9RALS</name>
<reference evidence="2 3" key="1">
    <citation type="submission" date="2020-04" db="EMBL/GenBank/DDBJ databases">
        <title>Ralstonia insidiosa genome sequencing and assembly.</title>
        <authorList>
            <person name="Martins R.C.R."/>
            <person name="Perdigao-Neto L.V."/>
            <person name="Levin A.S.S."/>
            <person name="Costa S.F."/>
        </authorList>
    </citation>
    <scope>NUCLEOTIDE SEQUENCE [LARGE SCALE GENOMIC DNA]</scope>
    <source>
        <strain evidence="2 3">5047</strain>
    </source>
</reference>
<organism evidence="2 3">
    <name type="scientific">Ralstonia insidiosa</name>
    <dbReference type="NCBI Taxonomy" id="190721"/>
    <lineage>
        <taxon>Bacteria</taxon>
        <taxon>Pseudomonadati</taxon>
        <taxon>Pseudomonadota</taxon>
        <taxon>Betaproteobacteria</taxon>
        <taxon>Burkholderiales</taxon>
        <taxon>Burkholderiaceae</taxon>
        <taxon>Ralstonia</taxon>
    </lineage>
</organism>
<evidence type="ECO:0000313" key="2">
    <source>
        <dbReference type="EMBL" id="NMV40495.1"/>
    </source>
</evidence>
<dbReference type="AlphaFoldDB" id="A0A848P5C6"/>
<dbReference type="Proteomes" id="UP000575469">
    <property type="component" value="Unassembled WGS sequence"/>
</dbReference>
<comment type="caution">
    <text evidence="2">The sequence shown here is derived from an EMBL/GenBank/DDBJ whole genome shotgun (WGS) entry which is preliminary data.</text>
</comment>
<gene>
    <name evidence="2" type="ORF">HGR00_21535</name>
</gene>
<keyword evidence="1" id="KW-0732">Signal</keyword>
<protein>
    <recommendedName>
        <fullName evidence="4">Tle cognate immunity protein 4 C-terminal domain-containing protein</fullName>
    </recommendedName>
</protein>
<dbReference type="EMBL" id="JABBZM010000022">
    <property type="protein sequence ID" value="NMV40495.1"/>
    <property type="molecule type" value="Genomic_DNA"/>
</dbReference>
<feature type="signal peptide" evidence="1">
    <location>
        <begin position="1"/>
        <end position="23"/>
    </location>
</feature>
<proteinExistence type="predicted"/>